<protein>
    <submittedName>
        <fullName evidence="1">Uncharacterized protein</fullName>
    </submittedName>
</protein>
<dbReference type="EMBL" id="BKCJ010562905">
    <property type="protein sequence ID" value="GFB14981.1"/>
    <property type="molecule type" value="Genomic_DNA"/>
</dbReference>
<evidence type="ECO:0000313" key="1">
    <source>
        <dbReference type="EMBL" id="GFB14981.1"/>
    </source>
</evidence>
<comment type="caution">
    <text evidence="1">The sequence shown here is derived from an EMBL/GenBank/DDBJ whole genome shotgun (WGS) entry which is preliminary data.</text>
</comment>
<sequence>MGRSREGLGTVQVRWGCTGVAGEEVAVLAGKGVKEYCAIRVTYDRPMKKRGFASWDGSTCTWRGRAEAMGTIPVCVCVYRKGWGEGLVVWAGKVVNTTVWVVKVLGVGNLGPWGLIELANCLGYKSFSPSGDFEIFTLLVSRLCLLSFEGLGFDLLARLVPRLDFGINELHCELYC</sequence>
<gene>
    <name evidence="1" type="ORF">Tci_686952</name>
</gene>
<dbReference type="AlphaFoldDB" id="A0A699KWI2"/>
<name>A0A699KWI2_TANCI</name>
<accession>A0A699KWI2</accession>
<organism evidence="1">
    <name type="scientific">Tanacetum cinerariifolium</name>
    <name type="common">Dalmatian daisy</name>
    <name type="synonym">Chrysanthemum cinerariifolium</name>
    <dbReference type="NCBI Taxonomy" id="118510"/>
    <lineage>
        <taxon>Eukaryota</taxon>
        <taxon>Viridiplantae</taxon>
        <taxon>Streptophyta</taxon>
        <taxon>Embryophyta</taxon>
        <taxon>Tracheophyta</taxon>
        <taxon>Spermatophyta</taxon>
        <taxon>Magnoliopsida</taxon>
        <taxon>eudicotyledons</taxon>
        <taxon>Gunneridae</taxon>
        <taxon>Pentapetalae</taxon>
        <taxon>asterids</taxon>
        <taxon>campanulids</taxon>
        <taxon>Asterales</taxon>
        <taxon>Asteraceae</taxon>
        <taxon>Asteroideae</taxon>
        <taxon>Anthemideae</taxon>
        <taxon>Anthemidinae</taxon>
        <taxon>Tanacetum</taxon>
    </lineage>
</organism>
<reference evidence="1" key="1">
    <citation type="journal article" date="2019" name="Sci. Rep.">
        <title>Draft genome of Tanacetum cinerariifolium, the natural source of mosquito coil.</title>
        <authorList>
            <person name="Yamashiro T."/>
            <person name="Shiraishi A."/>
            <person name="Satake H."/>
            <person name="Nakayama K."/>
        </authorList>
    </citation>
    <scope>NUCLEOTIDE SEQUENCE</scope>
</reference>
<proteinExistence type="predicted"/>